<evidence type="ECO:0000256" key="1">
    <source>
        <dbReference type="SAM" id="Coils"/>
    </source>
</evidence>
<organism evidence="3 4">
    <name type="scientific">Dekkera bruxellensis</name>
    <name type="common">Brettanomyces custersii</name>
    <dbReference type="NCBI Taxonomy" id="5007"/>
    <lineage>
        <taxon>Eukaryota</taxon>
        <taxon>Fungi</taxon>
        <taxon>Dikarya</taxon>
        <taxon>Ascomycota</taxon>
        <taxon>Saccharomycotina</taxon>
        <taxon>Pichiomycetes</taxon>
        <taxon>Pichiales</taxon>
        <taxon>Pichiaceae</taxon>
        <taxon>Brettanomyces</taxon>
    </lineage>
</organism>
<feature type="region of interest" description="Disordered" evidence="2">
    <location>
        <begin position="43"/>
        <end position="63"/>
    </location>
</feature>
<reference evidence="3" key="1">
    <citation type="submission" date="2020-10" db="EMBL/GenBank/DDBJ databases">
        <authorList>
            <person name="Palmer J.M."/>
        </authorList>
    </citation>
    <scope>NUCLEOTIDE SEQUENCE</scope>
    <source>
        <strain evidence="3">UCD 2041</strain>
    </source>
</reference>
<dbReference type="OrthoDB" id="3997774at2759"/>
<feature type="compositionally biased region" description="Low complexity" evidence="2">
    <location>
        <begin position="510"/>
        <end position="523"/>
    </location>
</feature>
<feature type="coiled-coil region" evidence="1">
    <location>
        <begin position="106"/>
        <end position="133"/>
    </location>
</feature>
<dbReference type="KEGG" id="bbrx:BRETT_001862"/>
<dbReference type="EMBL" id="CP063132">
    <property type="protein sequence ID" value="QOU18792.1"/>
    <property type="molecule type" value="Genomic_DNA"/>
</dbReference>
<keyword evidence="1" id="KW-0175">Coiled coil</keyword>
<proteinExistence type="predicted"/>
<reference evidence="3" key="2">
    <citation type="journal article" name="BMC Genomics">
        <title>New genome assemblies reveal patterns of domestication and adaptation across Brettanomyces (Dekkera) species.</title>
        <authorList>
            <person name="Roach M.J."/>
            <person name="Borneman A.R."/>
        </authorList>
    </citation>
    <scope>NUCLEOTIDE SEQUENCE</scope>
    <source>
        <strain evidence="3">UCD 2041</strain>
    </source>
</reference>
<feature type="compositionally biased region" description="Basic and acidic residues" evidence="2">
    <location>
        <begin position="51"/>
        <end position="62"/>
    </location>
</feature>
<dbReference type="RefSeq" id="XP_041135285.1">
    <property type="nucleotide sequence ID" value="XM_041280402.1"/>
</dbReference>
<feature type="region of interest" description="Disordered" evidence="2">
    <location>
        <begin position="497"/>
        <end position="523"/>
    </location>
</feature>
<dbReference type="GeneID" id="64573786"/>
<feature type="region of interest" description="Disordered" evidence="2">
    <location>
        <begin position="1"/>
        <end position="30"/>
    </location>
</feature>
<feature type="coiled-coil region" evidence="1">
    <location>
        <begin position="186"/>
        <end position="213"/>
    </location>
</feature>
<feature type="compositionally biased region" description="Polar residues" evidence="2">
    <location>
        <begin position="497"/>
        <end position="506"/>
    </location>
</feature>
<gene>
    <name evidence="3" type="ORF">BRETT_001862</name>
</gene>
<accession>A0A871R6Q1</accession>
<name>A0A871R6Q1_DEKBR</name>
<evidence type="ECO:0000256" key="2">
    <source>
        <dbReference type="SAM" id="MobiDB-lite"/>
    </source>
</evidence>
<feature type="compositionally biased region" description="Low complexity" evidence="2">
    <location>
        <begin position="1"/>
        <end position="13"/>
    </location>
</feature>
<dbReference type="AlphaFoldDB" id="A0A871R6Q1"/>
<dbReference type="Proteomes" id="UP000663131">
    <property type="component" value="Chromosome 4"/>
</dbReference>
<protein>
    <submittedName>
        <fullName evidence="3">Uncharacterized protein</fullName>
    </submittedName>
</protein>
<evidence type="ECO:0000313" key="4">
    <source>
        <dbReference type="Proteomes" id="UP000663131"/>
    </source>
</evidence>
<sequence length="1089" mass="125305">MSDSPSIRSSVSSNQDEESPPKNEASEGFAYCNLDQYYSSKATNGQLSSTRDQEHSKTKQKDGITICTEETAIQTDIKEHSRRRESFLSSKIKSISAHFDRISSGIERTRLQKEQKQQKVKDKLETSEKLRETFIAKRRLSASATIQMITNSSESLNSFGSSIIAPENERFVFTDSVKVKEFVDGQQNITNEIEKLELNLPEIDNDKVKAEEIIEILSKSQFFSDVSGQYKNVDLKSMYKLLLSQKIRYSITIVFDHMRENLSAKYADVKSEERPTSIEARSFLYSLTMLVEDSYHKNAFRVPTYAARLENADPFYVSQSLRERNLIVKSQFLSNEYYDFIVKSILETSLSLWTLFSKLLDKNHDKEETQKLMDFFYEHFETEFIQQFGVFRYLNLFRSAASLIEVNGKLDSHLEYLKMLKELATGHEIINQYDLTIKECEKSIATNNAHLKELSERYIKKEFRSDILKEEKIMYRKYDSESAKGINGGLTEIRCSTGSSPFGNRDSSSSHHYSGYSSSLSQPSSQSRVQEWGIPLLLIPPTFSLLQWRQSIIKTYIDYRHDAAINEMGKLSTMKFLKTGHQFHRIIRLQRHFKSQTAKHPIIRRRQIRRRSGFSNYLANKYVSDVENLREWLSLKTFNEGVIETVEKLSHMPSVNSMLVDVVQIVERCMRALMIVSDDTLQSKIAIVGGPNDAKDRELIALIGNASTALGLIDNSSLKIEKYFTTVLQALSKQVPQFLAEENRELKKLLDNEKIDGTFIQRFIELIRDYMIHGINKFISECLLFVSDRIKTFEVTMFDNTHGSSSVPLDLRLPILFNIFLCIQQQNSETQIATKCKTYYTFFNEIFIHLLCNANLDILELPEPAEAFAIQFEKIHGRIRSFIFSQALLVLLITYFGQETLIKAENIRKELGETQKSLFDFQDLFTKMESFLTDHFEETGIYSIDGFVKLQVIRIIKENCGSRLVGVSKRDKKQLIESNIDTNVILGLIDQSIKVNIDGNKASLTVASVYTKTISNLLQLASNNGKAPNTTGTKEEYSGLIGQFYKTDKMEEFVTNIVVDYYDTFNLFYGIYLESLKSLWMEFGMLTRS</sequence>
<evidence type="ECO:0000313" key="3">
    <source>
        <dbReference type="EMBL" id="QOU18792.1"/>
    </source>
</evidence>